<dbReference type="InterPro" id="IPR000719">
    <property type="entry name" value="Prot_kinase_dom"/>
</dbReference>
<dbReference type="InterPro" id="IPR051681">
    <property type="entry name" value="Ser/Thr_Kinases-Pseudokinases"/>
</dbReference>
<feature type="domain" description="Protein kinase" evidence="2">
    <location>
        <begin position="28"/>
        <end position="187"/>
    </location>
</feature>
<evidence type="ECO:0000259" key="2">
    <source>
        <dbReference type="PROSITE" id="PS50011"/>
    </source>
</evidence>
<evidence type="ECO:0000256" key="1">
    <source>
        <dbReference type="SAM" id="MobiDB-lite"/>
    </source>
</evidence>
<proteinExistence type="predicted"/>
<reference evidence="3 4" key="1">
    <citation type="journal article" date="2014" name="Genome Biol. Evol.">
        <title>The secreted proteins of Achlya hypogyna and Thraustotheca clavata identify the ancestral oomycete secretome and reveal gene acquisitions by horizontal gene transfer.</title>
        <authorList>
            <person name="Misner I."/>
            <person name="Blouin N."/>
            <person name="Leonard G."/>
            <person name="Richards T.A."/>
            <person name="Lane C.E."/>
        </authorList>
    </citation>
    <scope>NUCLEOTIDE SEQUENCE [LARGE SCALE GENOMIC DNA]</scope>
    <source>
        <strain evidence="3 4">ATCC 34112</strain>
    </source>
</reference>
<dbReference type="PROSITE" id="PS50011">
    <property type="entry name" value="PROTEIN_KINASE_DOM"/>
    <property type="match status" value="1"/>
</dbReference>
<sequence length="187" mass="20374">MGNCKSLSSQPLSPVRAPPPQVGDPSLFRLEKSSAAIPYRDLILLDKVPTACPPWEAVHSGTFYSVPVLIKRLPKSNQELVDLFECAVKVMVNISHPNLVQFLGASTDSTHSLYMVTEKLDKGNLAALLASDESLSPSMCLVFMLDIAQGMKYFHSHTPCIPHSHLKAANLPILNLDGKASSNHYHG</sequence>
<dbReference type="STRING" id="74557.A0A1V9YTS1"/>
<dbReference type="SUPFAM" id="SSF56112">
    <property type="entry name" value="Protein kinase-like (PK-like)"/>
    <property type="match status" value="1"/>
</dbReference>
<dbReference type="OrthoDB" id="3260955at2759"/>
<feature type="compositionally biased region" description="Polar residues" evidence="1">
    <location>
        <begin position="1"/>
        <end position="12"/>
    </location>
</feature>
<dbReference type="GO" id="GO:0004674">
    <property type="term" value="F:protein serine/threonine kinase activity"/>
    <property type="evidence" value="ECO:0007669"/>
    <property type="project" value="TreeGrafter"/>
</dbReference>
<dbReference type="InterPro" id="IPR011009">
    <property type="entry name" value="Kinase-like_dom_sf"/>
</dbReference>
<comment type="caution">
    <text evidence="3">The sequence shown here is derived from an EMBL/GenBank/DDBJ whole genome shotgun (WGS) entry which is preliminary data.</text>
</comment>
<accession>A0A1V9YTS1</accession>
<evidence type="ECO:0000313" key="4">
    <source>
        <dbReference type="Proteomes" id="UP000243217"/>
    </source>
</evidence>
<dbReference type="EMBL" id="JNBS01002839">
    <property type="protein sequence ID" value="OQR89156.1"/>
    <property type="molecule type" value="Genomic_DNA"/>
</dbReference>
<dbReference type="AlphaFoldDB" id="A0A1V9YTS1"/>
<dbReference type="InterPro" id="IPR001245">
    <property type="entry name" value="Ser-Thr/Tyr_kinase_cat_dom"/>
</dbReference>
<protein>
    <recommendedName>
        <fullName evidence="2">Protein kinase domain-containing protein</fullName>
    </recommendedName>
</protein>
<name>A0A1V9YTS1_9STRA</name>
<dbReference type="Proteomes" id="UP000243217">
    <property type="component" value="Unassembled WGS sequence"/>
</dbReference>
<feature type="region of interest" description="Disordered" evidence="1">
    <location>
        <begin position="1"/>
        <end position="20"/>
    </location>
</feature>
<dbReference type="GO" id="GO:0005524">
    <property type="term" value="F:ATP binding"/>
    <property type="evidence" value="ECO:0007669"/>
    <property type="project" value="InterPro"/>
</dbReference>
<gene>
    <name evidence="3" type="ORF">THRCLA_09895</name>
</gene>
<dbReference type="PANTHER" id="PTHR44329">
    <property type="entry name" value="SERINE/THREONINE-PROTEIN KINASE TNNI3K-RELATED"/>
    <property type="match status" value="1"/>
</dbReference>
<dbReference type="Gene3D" id="1.10.510.10">
    <property type="entry name" value="Transferase(Phosphotransferase) domain 1"/>
    <property type="match status" value="1"/>
</dbReference>
<keyword evidence="4" id="KW-1185">Reference proteome</keyword>
<organism evidence="3 4">
    <name type="scientific">Thraustotheca clavata</name>
    <dbReference type="NCBI Taxonomy" id="74557"/>
    <lineage>
        <taxon>Eukaryota</taxon>
        <taxon>Sar</taxon>
        <taxon>Stramenopiles</taxon>
        <taxon>Oomycota</taxon>
        <taxon>Saprolegniomycetes</taxon>
        <taxon>Saprolegniales</taxon>
        <taxon>Achlyaceae</taxon>
        <taxon>Thraustotheca</taxon>
    </lineage>
</organism>
<dbReference type="Pfam" id="PF07714">
    <property type="entry name" value="PK_Tyr_Ser-Thr"/>
    <property type="match status" value="1"/>
</dbReference>
<evidence type="ECO:0000313" key="3">
    <source>
        <dbReference type="EMBL" id="OQR89156.1"/>
    </source>
</evidence>